<dbReference type="EMBL" id="ML987204">
    <property type="protein sequence ID" value="KAF2243726.1"/>
    <property type="molecule type" value="Genomic_DNA"/>
</dbReference>
<keyword evidence="3" id="KW-1185">Reference proteome</keyword>
<accession>A0A6A6I0C2</accession>
<protein>
    <submittedName>
        <fullName evidence="2">Uncharacterized protein</fullName>
    </submittedName>
</protein>
<proteinExistence type="predicted"/>
<evidence type="ECO:0000313" key="2">
    <source>
        <dbReference type="EMBL" id="KAF2243726.1"/>
    </source>
</evidence>
<reference evidence="2" key="1">
    <citation type="journal article" date="2020" name="Stud. Mycol.">
        <title>101 Dothideomycetes genomes: a test case for predicting lifestyles and emergence of pathogens.</title>
        <authorList>
            <person name="Haridas S."/>
            <person name="Albert R."/>
            <person name="Binder M."/>
            <person name="Bloem J."/>
            <person name="Labutti K."/>
            <person name="Salamov A."/>
            <person name="Andreopoulos B."/>
            <person name="Baker S."/>
            <person name="Barry K."/>
            <person name="Bills G."/>
            <person name="Bluhm B."/>
            <person name="Cannon C."/>
            <person name="Castanera R."/>
            <person name="Culley D."/>
            <person name="Daum C."/>
            <person name="Ezra D."/>
            <person name="Gonzalez J."/>
            <person name="Henrissat B."/>
            <person name="Kuo A."/>
            <person name="Liang C."/>
            <person name="Lipzen A."/>
            <person name="Lutzoni F."/>
            <person name="Magnuson J."/>
            <person name="Mondo S."/>
            <person name="Nolan M."/>
            <person name="Ohm R."/>
            <person name="Pangilinan J."/>
            <person name="Park H.-J."/>
            <person name="Ramirez L."/>
            <person name="Alfaro M."/>
            <person name="Sun H."/>
            <person name="Tritt A."/>
            <person name="Yoshinaga Y."/>
            <person name="Zwiers L.-H."/>
            <person name="Turgeon B."/>
            <person name="Goodwin S."/>
            <person name="Spatafora J."/>
            <person name="Crous P."/>
            <person name="Grigoriev I."/>
        </authorList>
    </citation>
    <scope>NUCLEOTIDE SEQUENCE</scope>
    <source>
        <strain evidence="2">CBS 122368</strain>
    </source>
</reference>
<gene>
    <name evidence="2" type="ORF">BU26DRAFT_523318</name>
</gene>
<feature type="compositionally biased region" description="Polar residues" evidence="1">
    <location>
        <begin position="21"/>
        <end position="41"/>
    </location>
</feature>
<feature type="region of interest" description="Disordered" evidence="1">
    <location>
        <begin position="198"/>
        <end position="242"/>
    </location>
</feature>
<dbReference type="Proteomes" id="UP000800094">
    <property type="component" value="Unassembled WGS sequence"/>
</dbReference>
<evidence type="ECO:0000313" key="3">
    <source>
        <dbReference type="Proteomes" id="UP000800094"/>
    </source>
</evidence>
<dbReference type="OrthoDB" id="3798655at2759"/>
<feature type="compositionally biased region" description="Basic and acidic residues" evidence="1">
    <location>
        <begin position="232"/>
        <end position="242"/>
    </location>
</feature>
<feature type="region of interest" description="Disordered" evidence="1">
    <location>
        <begin position="1"/>
        <end position="65"/>
    </location>
</feature>
<dbReference type="AlphaFoldDB" id="A0A6A6I0C2"/>
<feature type="compositionally biased region" description="Basic and acidic residues" evidence="1">
    <location>
        <begin position="54"/>
        <end position="65"/>
    </location>
</feature>
<sequence>MADRYPPVPRGWNCYRPTYSPPRSTRSGQHPSLDNGDNPNKTPAAPHHHQRRPGRGDNRSDGRPDDELLKLWDAELEGLMGRTERAYDLVSTYEELSMGGKRWLPTHIEVIREAGKDLHHDIRVLQGWRRTVAKLGKVDRDMMRKIEDECNAVKQTCLRVQGMINGHEQVPVRNEQEVEVDADGQLVGFKIKGAAGGIQGKAKDAGVGRVQSRSPTPPTPARRQQGRPGNDSGRRVREGAPR</sequence>
<evidence type="ECO:0000256" key="1">
    <source>
        <dbReference type="SAM" id="MobiDB-lite"/>
    </source>
</evidence>
<organism evidence="2 3">
    <name type="scientific">Trematosphaeria pertusa</name>
    <dbReference type="NCBI Taxonomy" id="390896"/>
    <lineage>
        <taxon>Eukaryota</taxon>
        <taxon>Fungi</taxon>
        <taxon>Dikarya</taxon>
        <taxon>Ascomycota</taxon>
        <taxon>Pezizomycotina</taxon>
        <taxon>Dothideomycetes</taxon>
        <taxon>Pleosporomycetidae</taxon>
        <taxon>Pleosporales</taxon>
        <taxon>Massarineae</taxon>
        <taxon>Trematosphaeriaceae</taxon>
        <taxon>Trematosphaeria</taxon>
    </lineage>
</organism>
<dbReference type="GeneID" id="54583344"/>
<name>A0A6A6I0C2_9PLEO</name>
<dbReference type="RefSeq" id="XP_033678730.1">
    <property type="nucleotide sequence ID" value="XM_033830014.1"/>
</dbReference>